<feature type="chain" id="PRO_5046472063" description="DUF1570 domain-containing protein" evidence="2">
    <location>
        <begin position="21"/>
        <end position="520"/>
    </location>
</feature>
<feature type="signal peptide" evidence="2">
    <location>
        <begin position="1"/>
        <end position="20"/>
    </location>
</feature>
<evidence type="ECO:0008006" key="5">
    <source>
        <dbReference type="Google" id="ProtNLM"/>
    </source>
</evidence>
<sequence length="520" mass="58062">MIFRKLLLAAALLLPTGAAAEWKKAESNHFIVYGEIGEERLRAMALRLEKLHLTQATMTGLVNEPKTIKVKVYVVDSFDDVQRTMPFPRQGVAGYYSATPRGPYTVISTESNANQGFSSRLVLFHELTHHFMFQYFNATYPLWYVEGFADFIGTTNIKDDSNTVRMGDASASRYLTFATTSWYPIRKLLEARSYDDLGERVDIIYAEGWLLTHYLHFGGKRDGQLEKYLTAINRGVPFAQAASEAFGDLGKLDAELQAYSRRRNALPGRSITFKPVSLGEAKVTPVSAAQDAMMLHDIRLHAGVAREDAGRFADRVRRDALRFPNDAFAQQLRAEADYNANDDADLNAAVDRWLAIAPQDPKAMLFDGLRKARALKAAKSTDKAAWTAARAPIVAATRIAQDDPQIFKGFYDTFVMEGVTPSAGAQKGLFRALELVPQDDELRYQLAADFERRGMIGDARNTIRPAALQLPDKVRSDAEIEKDRKDREKEAIAGVPTHETAREMLNRLDKNGLQKAEAGN</sequence>
<evidence type="ECO:0000256" key="2">
    <source>
        <dbReference type="SAM" id="SignalP"/>
    </source>
</evidence>
<dbReference type="Proteomes" id="UP001273531">
    <property type="component" value="Unassembled WGS sequence"/>
</dbReference>
<accession>A0ABU3YD65</accession>
<comment type="caution">
    <text evidence="3">The sequence shown here is derived from an EMBL/GenBank/DDBJ whole genome shotgun (WGS) entry which is preliminary data.</text>
</comment>
<keyword evidence="4" id="KW-1185">Reference proteome</keyword>
<proteinExistence type="predicted"/>
<evidence type="ECO:0000313" key="4">
    <source>
        <dbReference type="Proteomes" id="UP001273531"/>
    </source>
</evidence>
<reference evidence="3 4" key="1">
    <citation type="submission" date="2023-10" db="EMBL/GenBank/DDBJ databases">
        <title>Sphingomonas sp. HF-S4 16S ribosomal RNA gene Genome sequencing and assembly.</title>
        <authorList>
            <person name="Lee H."/>
        </authorList>
    </citation>
    <scope>NUCLEOTIDE SEQUENCE [LARGE SCALE GENOMIC DNA]</scope>
    <source>
        <strain evidence="3 4">HF-S4</strain>
    </source>
</reference>
<keyword evidence="2" id="KW-0732">Signal</keyword>
<evidence type="ECO:0000313" key="3">
    <source>
        <dbReference type="EMBL" id="MDV3459339.1"/>
    </source>
</evidence>
<protein>
    <recommendedName>
        <fullName evidence="5">DUF1570 domain-containing protein</fullName>
    </recommendedName>
</protein>
<organism evidence="3 4">
    <name type="scientific">Sphingomonas agrestis</name>
    <dbReference type="NCBI Taxonomy" id="3080540"/>
    <lineage>
        <taxon>Bacteria</taxon>
        <taxon>Pseudomonadati</taxon>
        <taxon>Pseudomonadota</taxon>
        <taxon>Alphaproteobacteria</taxon>
        <taxon>Sphingomonadales</taxon>
        <taxon>Sphingomonadaceae</taxon>
        <taxon>Sphingomonas</taxon>
    </lineage>
</organism>
<dbReference type="RefSeq" id="WP_317228485.1">
    <property type="nucleotide sequence ID" value="NZ_JAWJEJ010000002.1"/>
</dbReference>
<dbReference type="EMBL" id="JAWJEJ010000002">
    <property type="protein sequence ID" value="MDV3459339.1"/>
    <property type="molecule type" value="Genomic_DNA"/>
</dbReference>
<feature type="region of interest" description="Disordered" evidence="1">
    <location>
        <begin position="477"/>
        <end position="496"/>
    </location>
</feature>
<evidence type="ECO:0000256" key="1">
    <source>
        <dbReference type="SAM" id="MobiDB-lite"/>
    </source>
</evidence>
<name>A0ABU3YD65_9SPHN</name>
<gene>
    <name evidence="3" type="ORF">RZN05_20260</name>
</gene>
<feature type="compositionally biased region" description="Basic and acidic residues" evidence="1">
    <location>
        <begin position="477"/>
        <end position="491"/>
    </location>
</feature>